<dbReference type="SUPFAM" id="SSF52540">
    <property type="entry name" value="P-loop containing nucleoside triphosphate hydrolases"/>
    <property type="match status" value="2"/>
</dbReference>
<dbReference type="Pfam" id="PF00271">
    <property type="entry name" value="Helicase_C"/>
    <property type="match status" value="2"/>
</dbReference>
<dbReference type="InterPro" id="IPR038718">
    <property type="entry name" value="SNF2-like_sf"/>
</dbReference>
<evidence type="ECO:0000256" key="2">
    <source>
        <dbReference type="SAM" id="MobiDB-lite"/>
    </source>
</evidence>
<feature type="compositionally biased region" description="Basic and acidic residues" evidence="2">
    <location>
        <begin position="366"/>
        <end position="382"/>
    </location>
</feature>
<feature type="region of interest" description="Disordered" evidence="2">
    <location>
        <begin position="358"/>
        <end position="392"/>
    </location>
</feature>
<dbReference type="Gene3D" id="3.40.50.10810">
    <property type="entry name" value="Tandem AAA-ATPase domain"/>
    <property type="match status" value="1"/>
</dbReference>
<evidence type="ECO:0000313" key="6">
    <source>
        <dbReference type="Proteomes" id="UP000278807"/>
    </source>
</evidence>
<feature type="compositionally biased region" description="Polar residues" evidence="2">
    <location>
        <begin position="383"/>
        <end position="392"/>
    </location>
</feature>
<dbReference type="GO" id="GO:0005524">
    <property type="term" value="F:ATP binding"/>
    <property type="evidence" value="ECO:0007669"/>
    <property type="project" value="InterPro"/>
</dbReference>
<proteinExistence type="predicted"/>
<dbReference type="Proteomes" id="UP000278807">
    <property type="component" value="Unassembled WGS sequence"/>
</dbReference>
<feature type="region of interest" description="Disordered" evidence="2">
    <location>
        <begin position="792"/>
        <end position="848"/>
    </location>
</feature>
<reference evidence="5 6" key="2">
    <citation type="submission" date="2018-11" db="EMBL/GenBank/DDBJ databases">
        <authorList>
            <consortium name="Pathogen Informatics"/>
        </authorList>
    </citation>
    <scope>NUCLEOTIDE SEQUENCE [LARGE SCALE GENOMIC DNA]</scope>
</reference>
<dbReference type="GO" id="GO:0016787">
    <property type="term" value="F:hydrolase activity"/>
    <property type="evidence" value="ECO:0007669"/>
    <property type="project" value="UniProtKB-KW"/>
</dbReference>
<dbReference type="OrthoDB" id="448448at2759"/>
<accession>A0A0R3TCY1</accession>
<dbReference type="CDD" id="cd18793">
    <property type="entry name" value="SF2_C_SNF"/>
    <property type="match status" value="1"/>
</dbReference>
<dbReference type="PROSITE" id="PS51194">
    <property type="entry name" value="HELICASE_CTER"/>
    <property type="match status" value="1"/>
</dbReference>
<keyword evidence="1" id="KW-0378">Hydrolase</keyword>
<evidence type="ECO:0000313" key="5">
    <source>
        <dbReference type="EMBL" id="VDO00778.1"/>
    </source>
</evidence>
<dbReference type="SMART" id="SM00487">
    <property type="entry name" value="DEXDc"/>
    <property type="match status" value="1"/>
</dbReference>
<keyword evidence="6" id="KW-1185">Reference proteome</keyword>
<dbReference type="PANTHER" id="PTHR10799">
    <property type="entry name" value="SNF2/RAD54 HELICASE FAMILY"/>
    <property type="match status" value="1"/>
</dbReference>
<feature type="domain" description="Helicase ATP-binding" evidence="3">
    <location>
        <begin position="163"/>
        <end position="336"/>
    </location>
</feature>
<dbReference type="STRING" id="102285.A0A0R3TCY1"/>
<evidence type="ECO:0000259" key="4">
    <source>
        <dbReference type="PROSITE" id="PS51194"/>
    </source>
</evidence>
<feature type="domain" description="Helicase C-terminal" evidence="4">
    <location>
        <begin position="606"/>
        <end position="794"/>
    </location>
</feature>
<feature type="compositionally biased region" description="Acidic residues" evidence="2">
    <location>
        <begin position="813"/>
        <end position="830"/>
    </location>
</feature>
<dbReference type="SMART" id="SM00490">
    <property type="entry name" value="HELICc"/>
    <property type="match status" value="1"/>
</dbReference>
<evidence type="ECO:0000256" key="1">
    <source>
        <dbReference type="ARBA" id="ARBA00022801"/>
    </source>
</evidence>
<dbReference type="Gene3D" id="3.40.50.300">
    <property type="entry name" value="P-loop containing nucleotide triphosphate hydrolases"/>
    <property type="match status" value="1"/>
</dbReference>
<sequence>MEEQNVQQEEPDEVDDFGLRREGRKALLQFFNEAPLEELNQMTGCSQKTAEVIINLRPFNTVVDLKLRLDATRYLSTSLIDACKELMQTRAMFDNILKSCEAISQRVQSRIASLLADDSVDLPKDGGDLSRNKKMGFLREQPVILHPLRQLKPYQLVGLNWLRILHDEKVNGILADEMGLGKTVQAIALLAYLYEQGERGPHLIICPSSTVDNWQRELNNWCTNFSVLVYQGSTETRKAMRLKIYESQQNNSRPDFNILLTSYSTATSTLEDRALMKRVEFQYGIFDEAHMLKNMTSQRYKTLSSFQTQRRILLTGTPLQNNLIELISLLAFVMPDLFTGGNVDHLKRIFQLMSKSATNTSGTNHQGDKTSKGENEGQEEGKTGSSSLLGNRSQFEHERVKQAKQLLKPFCLRRLKSQVLQQLPPKIEETIRVPMTESQWQAYVNLINKFRNAQGASAADMACDVGEEEEGGRQSILLSKSGAAGIANGSSKRPKMSLIDTTTGGLDRSVGVERLSPFNMLMQLRKAANHQLLLSAIAYSDDTIKEISVMLKQDKSHADADPSILLEDLCLLSDHQVHKLSQLYDVLNPFALPPETLVNGSGKVKWLDDNLPKILADGHRVLIFSQFVLVLDILGEYMVNKGNKFLRMDGSTDVKDRQTLIDTFNNENQMKLNFHSSNCSSPLIIFLLLMFTLPWVLIDFSFYSDTTYELFLLSTKAGGLGISLTGADVVIIHDVDFNPYNDRQAADRCHRVGQMKPVKVIRLISENSVEESIWQNAEEKLRLEEDVTGFDKSGAPIGGMTPQLGEKRHNGENDGDATGEDDDKIDDAEFDGITNNDPDLRQQAGSQSKRLLNQGEIFKYLSDALSSSVITPSSSNIKSPRTTT</sequence>
<name>A0A0R3TCY1_RODNA</name>
<dbReference type="EMBL" id="UZAE01003819">
    <property type="protein sequence ID" value="VDO00778.1"/>
    <property type="molecule type" value="Genomic_DNA"/>
</dbReference>
<protein>
    <submittedName>
        <fullName evidence="7">Helicase ATP-binding domain-containing protein</fullName>
    </submittedName>
</protein>
<evidence type="ECO:0000259" key="3">
    <source>
        <dbReference type="PROSITE" id="PS51192"/>
    </source>
</evidence>
<gene>
    <name evidence="5" type="ORF">HNAJ_LOCUS4918</name>
</gene>
<dbReference type="Pfam" id="PF00176">
    <property type="entry name" value="SNF2-rel_dom"/>
    <property type="match status" value="1"/>
</dbReference>
<dbReference type="InterPro" id="IPR014001">
    <property type="entry name" value="Helicase_ATP-bd"/>
</dbReference>
<dbReference type="InterPro" id="IPR049730">
    <property type="entry name" value="SNF2/RAD54-like_C"/>
</dbReference>
<organism evidence="7">
    <name type="scientific">Rodentolepis nana</name>
    <name type="common">Dwarf tapeworm</name>
    <name type="synonym">Hymenolepis nana</name>
    <dbReference type="NCBI Taxonomy" id="102285"/>
    <lineage>
        <taxon>Eukaryota</taxon>
        <taxon>Metazoa</taxon>
        <taxon>Spiralia</taxon>
        <taxon>Lophotrochozoa</taxon>
        <taxon>Platyhelminthes</taxon>
        <taxon>Cestoda</taxon>
        <taxon>Eucestoda</taxon>
        <taxon>Cyclophyllidea</taxon>
        <taxon>Hymenolepididae</taxon>
        <taxon>Rodentolepis</taxon>
    </lineage>
</organism>
<dbReference type="AlphaFoldDB" id="A0A0R3TCY1"/>
<reference evidence="7" key="1">
    <citation type="submission" date="2017-02" db="UniProtKB">
        <authorList>
            <consortium name="WormBaseParasite"/>
        </authorList>
    </citation>
    <scope>IDENTIFICATION</scope>
</reference>
<dbReference type="InterPro" id="IPR000330">
    <property type="entry name" value="SNF2_N"/>
</dbReference>
<dbReference type="InterPro" id="IPR001650">
    <property type="entry name" value="Helicase_C-like"/>
</dbReference>
<evidence type="ECO:0000313" key="7">
    <source>
        <dbReference type="WBParaSite" id="HNAJ_0000492001-mRNA-1"/>
    </source>
</evidence>
<dbReference type="WBParaSite" id="HNAJ_0000492001-mRNA-1">
    <property type="protein sequence ID" value="HNAJ_0000492001-mRNA-1"/>
    <property type="gene ID" value="HNAJ_0000492001"/>
</dbReference>
<dbReference type="PROSITE" id="PS51192">
    <property type="entry name" value="HELICASE_ATP_BIND_1"/>
    <property type="match status" value="1"/>
</dbReference>
<feature type="compositionally biased region" description="Polar residues" evidence="2">
    <location>
        <begin position="833"/>
        <end position="848"/>
    </location>
</feature>
<dbReference type="InterPro" id="IPR027417">
    <property type="entry name" value="P-loop_NTPase"/>
</dbReference>